<accession>A0A0D4CNR1</accession>
<dbReference type="RefSeq" id="WP_039945585.1">
    <property type="nucleotide sequence ID" value="NZ_CP011013.1"/>
</dbReference>
<organism evidence="1 2">
    <name type="scientific">Limosilactobacillus mucosae LM1</name>
    <dbReference type="NCBI Taxonomy" id="1130798"/>
    <lineage>
        <taxon>Bacteria</taxon>
        <taxon>Bacillati</taxon>
        <taxon>Bacillota</taxon>
        <taxon>Bacilli</taxon>
        <taxon>Lactobacillales</taxon>
        <taxon>Lactobacillaceae</taxon>
        <taxon>Limosilactobacillus</taxon>
    </lineage>
</organism>
<evidence type="ECO:0000313" key="2">
    <source>
        <dbReference type="Proteomes" id="UP000003645"/>
    </source>
</evidence>
<name>A0A0D4CNR1_LIMMU</name>
<dbReference type="InterPro" id="IPR036388">
    <property type="entry name" value="WH-like_DNA-bd_sf"/>
</dbReference>
<gene>
    <name evidence="1" type="ORF">LBLM1_09765</name>
</gene>
<dbReference type="Gene3D" id="1.10.10.10">
    <property type="entry name" value="Winged helix-like DNA-binding domain superfamily/Winged helix DNA-binding domain"/>
    <property type="match status" value="1"/>
</dbReference>
<dbReference type="Proteomes" id="UP000003645">
    <property type="component" value="Chromosome"/>
</dbReference>
<proteinExistence type="predicted"/>
<dbReference type="InterPro" id="IPR009061">
    <property type="entry name" value="DNA-bd_dom_put_sf"/>
</dbReference>
<evidence type="ECO:0000313" key="1">
    <source>
        <dbReference type="EMBL" id="AJT51511.1"/>
    </source>
</evidence>
<reference evidence="1 2" key="1">
    <citation type="journal article" date="2012" name="J. Bacteriol.">
        <title>Genome sequence of Lactobacillus mucosae LM1, isolated from piglet feces.</title>
        <authorList>
            <person name="Lee J.H."/>
            <person name="Valeriano V.D."/>
            <person name="Shin Y.R."/>
            <person name="Chae J.P."/>
            <person name="Kim G.B."/>
            <person name="Ham J.S."/>
            <person name="Chun J."/>
            <person name="Kang D.K."/>
        </authorList>
    </citation>
    <scope>NUCLEOTIDE SEQUENCE [LARGE SCALE GENOMIC DNA]</scope>
    <source>
        <strain evidence="1 2">LM1</strain>
    </source>
</reference>
<protein>
    <submittedName>
        <fullName evidence="1">Uncharacterized protein</fullName>
    </submittedName>
</protein>
<keyword evidence="2" id="KW-1185">Reference proteome</keyword>
<dbReference type="STRING" id="1130798.LBLM1_09765"/>
<sequence>MFGEEILNGKQLREHLGISTTLMYRLIENGLPYHRLTCTGKKYYIVSEVDEWLRKAGYHQQKVWTK</sequence>
<dbReference type="SUPFAM" id="SSF46955">
    <property type="entry name" value="Putative DNA-binding domain"/>
    <property type="match status" value="1"/>
</dbReference>
<dbReference type="KEGG" id="lmu:LBLM1_09765"/>
<dbReference type="EMBL" id="CP011013">
    <property type="protein sequence ID" value="AJT51511.1"/>
    <property type="molecule type" value="Genomic_DNA"/>
</dbReference>
<dbReference type="AlphaFoldDB" id="A0A0D4CNR1"/>
<dbReference type="OrthoDB" id="2300523at2"/>
<dbReference type="HOGENOM" id="CLU_203871_0_0_9"/>